<evidence type="ECO:0000313" key="2">
    <source>
        <dbReference type="Proteomes" id="UP000244903"/>
    </source>
</evidence>
<accession>A0AAD0NP41</accession>
<dbReference type="AlphaFoldDB" id="A0AAD0NP41"/>
<name>A0AAD0NP41_9ACTN</name>
<evidence type="ECO:0000313" key="1">
    <source>
        <dbReference type="EMBL" id="AWH96462.1"/>
    </source>
</evidence>
<organism evidence="1 2">
    <name type="scientific">Dietzia psychralcaliphila</name>
    <dbReference type="NCBI Taxonomy" id="139021"/>
    <lineage>
        <taxon>Bacteria</taxon>
        <taxon>Bacillati</taxon>
        <taxon>Actinomycetota</taxon>
        <taxon>Actinomycetes</taxon>
        <taxon>Mycobacteriales</taxon>
        <taxon>Dietziaceae</taxon>
        <taxon>Dietzia</taxon>
    </lineage>
</organism>
<dbReference type="KEGG" id="dpc:A6048_14295"/>
<protein>
    <submittedName>
        <fullName evidence="1">Uncharacterized protein</fullName>
    </submittedName>
</protein>
<keyword evidence="2" id="KW-1185">Reference proteome</keyword>
<sequence>MGASADFAGTSAAGVAGRSAVFCGCTGGEVAGLVVVSVPASSAADSSASRARRRAARLLSSVSSVIRGISPVSSETLTPLPLSSARR</sequence>
<dbReference type="EMBL" id="CP015453">
    <property type="protein sequence ID" value="AWH96462.1"/>
    <property type="molecule type" value="Genomic_DNA"/>
</dbReference>
<dbReference type="Proteomes" id="UP000244903">
    <property type="component" value="Chromosome"/>
</dbReference>
<proteinExistence type="predicted"/>
<gene>
    <name evidence="1" type="ORF">A6048_14295</name>
</gene>
<reference evidence="1 2" key="1">
    <citation type="submission" date="2016-04" db="EMBL/GenBank/DDBJ databases">
        <title>Complete genome sequence of the haloalkaliphilic hydrocarbon-degrading bacterium Dietzia psychralcaliphila ILA-1T, isolated from a drain of a fish product-processing plant.</title>
        <authorList>
            <person name="Zhao J."/>
            <person name="Hu B."/>
            <person name="Geng S."/>
            <person name="Nie Y."/>
            <person name="Tang Y."/>
        </authorList>
    </citation>
    <scope>NUCLEOTIDE SEQUENCE [LARGE SCALE GENOMIC DNA]</scope>
    <source>
        <strain evidence="1 2">ILA-1</strain>
    </source>
</reference>